<accession>A0AA40EUG8</accession>
<dbReference type="Proteomes" id="UP001172155">
    <property type="component" value="Unassembled WGS sequence"/>
</dbReference>
<keyword evidence="2" id="KW-1185">Reference proteome</keyword>
<dbReference type="AlphaFoldDB" id="A0AA40EUG8"/>
<evidence type="ECO:0000313" key="2">
    <source>
        <dbReference type="Proteomes" id="UP001172155"/>
    </source>
</evidence>
<evidence type="ECO:0000313" key="1">
    <source>
        <dbReference type="EMBL" id="KAK0745597.1"/>
    </source>
</evidence>
<protein>
    <submittedName>
        <fullName evidence="1">Uncharacterized protein</fullName>
    </submittedName>
</protein>
<name>A0AA40EUG8_9PEZI</name>
<organism evidence="1 2">
    <name type="scientific">Schizothecium vesticola</name>
    <dbReference type="NCBI Taxonomy" id="314040"/>
    <lineage>
        <taxon>Eukaryota</taxon>
        <taxon>Fungi</taxon>
        <taxon>Dikarya</taxon>
        <taxon>Ascomycota</taxon>
        <taxon>Pezizomycotina</taxon>
        <taxon>Sordariomycetes</taxon>
        <taxon>Sordariomycetidae</taxon>
        <taxon>Sordariales</taxon>
        <taxon>Schizotheciaceae</taxon>
        <taxon>Schizothecium</taxon>
    </lineage>
</organism>
<gene>
    <name evidence="1" type="ORF">B0T18DRAFT_409797</name>
</gene>
<sequence length="171" mass="19298">MVNLVAVDVSVTDDRIHLVFSHRAVAQAYAKHLQLTDRRAQDGIPGYRRDVHLNVLTNEVTLALPSFISWFITCRQPDDEDSTTFTFSDADAAYAQRWADSMVLFEAVTRAVHDDDSLQQLHVRRLWNKSGLLRQLEDLHCRASPKARGPTPGLPLRAPVAMAKQGPPAWW</sequence>
<dbReference type="EMBL" id="JAUKUD010000004">
    <property type="protein sequence ID" value="KAK0745597.1"/>
    <property type="molecule type" value="Genomic_DNA"/>
</dbReference>
<comment type="caution">
    <text evidence="1">The sequence shown here is derived from an EMBL/GenBank/DDBJ whole genome shotgun (WGS) entry which is preliminary data.</text>
</comment>
<proteinExistence type="predicted"/>
<reference evidence="1" key="1">
    <citation type="submission" date="2023-06" db="EMBL/GenBank/DDBJ databases">
        <title>Genome-scale phylogeny and comparative genomics of the fungal order Sordariales.</title>
        <authorList>
            <consortium name="Lawrence Berkeley National Laboratory"/>
            <person name="Hensen N."/>
            <person name="Bonometti L."/>
            <person name="Westerberg I."/>
            <person name="Brannstrom I.O."/>
            <person name="Guillou S."/>
            <person name="Cros-Aarteil S."/>
            <person name="Calhoun S."/>
            <person name="Haridas S."/>
            <person name="Kuo A."/>
            <person name="Mondo S."/>
            <person name="Pangilinan J."/>
            <person name="Riley R."/>
            <person name="LaButti K."/>
            <person name="Andreopoulos B."/>
            <person name="Lipzen A."/>
            <person name="Chen C."/>
            <person name="Yanf M."/>
            <person name="Daum C."/>
            <person name="Ng V."/>
            <person name="Clum A."/>
            <person name="Steindorff A."/>
            <person name="Ohm R."/>
            <person name="Martin F."/>
            <person name="Silar P."/>
            <person name="Natvig D."/>
            <person name="Lalanne C."/>
            <person name="Gautier V."/>
            <person name="Ament-velasquez S.L."/>
            <person name="Kruys A."/>
            <person name="Hutchinson M.I."/>
            <person name="Powell A.J."/>
            <person name="Barry K."/>
            <person name="Miller A.N."/>
            <person name="Grigoriev I.V."/>
            <person name="Debuchy R."/>
            <person name="Gladieux P."/>
            <person name="Thoren M.H."/>
            <person name="Johannesson H."/>
        </authorList>
    </citation>
    <scope>NUCLEOTIDE SEQUENCE</scope>
    <source>
        <strain evidence="1">SMH3187-1</strain>
    </source>
</reference>